<feature type="region of interest" description="Disordered" evidence="1">
    <location>
        <begin position="1"/>
        <end position="21"/>
    </location>
</feature>
<keyword evidence="3" id="KW-1185">Reference proteome</keyword>
<organism evidence="2 3">
    <name type="scientific">Eragrostis curvula</name>
    <name type="common">weeping love grass</name>
    <dbReference type="NCBI Taxonomy" id="38414"/>
    <lineage>
        <taxon>Eukaryota</taxon>
        <taxon>Viridiplantae</taxon>
        <taxon>Streptophyta</taxon>
        <taxon>Embryophyta</taxon>
        <taxon>Tracheophyta</taxon>
        <taxon>Spermatophyta</taxon>
        <taxon>Magnoliopsida</taxon>
        <taxon>Liliopsida</taxon>
        <taxon>Poales</taxon>
        <taxon>Poaceae</taxon>
        <taxon>PACMAD clade</taxon>
        <taxon>Chloridoideae</taxon>
        <taxon>Eragrostideae</taxon>
        <taxon>Eragrostidinae</taxon>
        <taxon>Eragrostis</taxon>
    </lineage>
</organism>
<accession>A0A5J9TJH7</accession>
<evidence type="ECO:0000256" key="1">
    <source>
        <dbReference type="SAM" id="MobiDB-lite"/>
    </source>
</evidence>
<dbReference type="EMBL" id="RWGY01000039">
    <property type="protein sequence ID" value="TVU11576.1"/>
    <property type="molecule type" value="Genomic_DNA"/>
</dbReference>
<comment type="caution">
    <text evidence="2">The sequence shown here is derived from an EMBL/GenBank/DDBJ whole genome shotgun (WGS) entry which is preliminary data.</text>
</comment>
<gene>
    <name evidence="2" type="ORF">EJB05_45170</name>
</gene>
<evidence type="ECO:0000313" key="3">
    <source>
        <dbReference type="Proteomes" id="UP000324897"/>
    </source>
</evidence>
<reference evidence="2 3" key="1">
    <citation type="journal article" date="2019" name="Sci. Rep.">
        <title>A high-quality genome of Eragrostis curvula grass provides insights into Poaceae evolution and supports new strategies to enhance forage quality.</title>
        <authorList>
            <person name="Carballo J."/>
            <person name="Santos B.A.C.M."/>
            <person name="Zappacosta D."/>
            <person name="Garbus I."/>
            <person name="Selva J.P."/>
            <person name="Gallo C.A."/>
            <person name="Diaz A."/>
            <person name="Albertini E."/>
            <person name="Caccamo M."/>
            <person name="Echenique V."/>
        </authorList>
    </citation>
    <scope>NUCLEOTIDE SEQUENCE [LARGE SCALE GENOMIC DNA]</scope>
    <source>
        <strain evidence="3">cv. Victoria</strain>
        <tissue evidence="2">Leaf</tissue>
    </source>
</reference>
<sequence length="106" mass="11950">MSTSDAIVHSSLHGNDAGTEDVGIEAEETGADLNVLECANHQPQGKPRCTTMFNNSLVVLCLIYRVIGRKSSGMETTRYRWVYFMVSHDDDNEFETERRSFMCRLG</sequence>
<dbReference type="Gramene" id="TVU11576">
    <property type="protein sequence ID" value="TVU11576"/>
    <property type="gene ID" value="EJB05_45170"/>
</dbReference>
<evidence type="ECO:0000313" key="2">
    <source>
        <dbReference type="EMBL" id="TVU11576.1"/>
    </source>
</evidence>
<dbReference type="Proteomes" id="UP000324897">
    <property type="component" value="Chromosome 3"/>
</dbReference>
<dbReference type="AlphaFoldDB" id="A0A5J9TJH7"/>
<proteinExistence type="predicted"/>
<protein>
    <submittedName>
        <fullName evidence="2">Uncharacterized protein</fullName>
    </submittedName>
</protein>
<name>A0A5J9TJH7_9POAL</name>